<name>M1DMN7_SOLTU</name>
<evidence type="ECO:0000313" key="1">
    <source>
        <dbReference type="EnsemblPlants" id="PGSC0003DMT400091461"/>
    </source>
</evidence>
<sequence>MGYVASAIDRAYEIVHIIFGRRLKCFVVDLAVVHDVLMVGGLRVSNRKDLSSTWLLRILNWVDNSIYGIIQTVVTRYIDP</sequence>
<reference evidence="1" key="2">
    <citation type="submission" date="2015-06" db="UniProtKB">
        <authorList>
            <consortium name="EnsemblPlants"/>
        </authorList>
    </citation>
    <scope>IDENTIFICATION</scope>
    <source>
        <strain evidence="1">DM1-3 516 R44</strain>
    </source>
</reference>
<dbReference type="EnsemblPlants" id="PGSC0003DMT400091461">
    <property type="protein sequence ID" value="PGSC0003DMT400091461"/>
    <property type="gene ID" value="PGSC0003DMG400041032"/>
</dbReference>
<proteinExistence type="predicted"/>
<accession>M1DMN7</accession>
<dbReference type="InParanoid" id="M1DMN7"/>
<dbReference type="HOGENOM" id="CLU_2594467_0_0_1"/>
<organism evidence="1 2">
    <name type="scientific">Solanum tuberosum</name>
    <name type="common">Potato</name>
    <dbReference type="NCBI Taxonomy" id="4113"/>
    <lineage>
        <taxon>Eukaryota</taxon>
        <taxon>Viridiplantae</taxon>
        <taxon>Streptophyta</taxon>
        <taxon>Embryophyta</taxon>
        <taxon>Tracheophyta</taxon>
        <taxon>Spermatophyta</taxon>
        <taxon>Magnoliopsida</taxon>
        <taxon>eudicotyledons</taxon>
        <taxon>Gunneridae</taxon>
        <taxon>Pentapetalae</taxon>
        <taxon>asterids</taxon>
        <taxon>lamiids</taxon>
        <taxon>Solanales</taxon>
        <taxon>Solanaceae</taxon>
        <taxon>Solanoideae</taxon>
        <taxon>Solaneae</taxon>
        <taxon>Solanum</taxon>
    </lineage>
</organism>
<evidence type="ECO:0000313" key="2">
    <source>
        <dbReference type="Proteomes" id="UP000011115"/>
    </source>
</evidence>
<reference evidence="2" key="1">
    <citation type="journal article" date="2011" name="Nature">
        <title>Genome sequence and analysis of the tuber crop potato.</title>
        <authorList>
            <consortium name="The Potato Genome Sequencing Consortium"/>
        </authorList>
    </citation>
    <scope>NUCLEOTIDE SEQUENCE [LARGE SCALE GENOMIC DNA]</scope>
    <source>
        <strain evidence="2">cv. DM1-3 516 R44</strain>
    </source>
</reference>
<dbReference type="AlphaFoldDB" id="M1DMN7"/>
<dbReference type="Proteomes" id="UP000011115">
    <property type="component" value="Unassembled WGS sequence"/>
</dbReference>
<dbReference type="Gramene" id="PGSC0003DMT400091461">
    <property type="protein sequence ID" value="PGSC0003DMT400091461"/>
    <property type="gene ID" value="PGSC0003DMG400041032"/>
</dbReference>
<dbReference type="PaxDb" id="4113-PGSC0003DMT400091461"/>
<protein>
    <submittedName>
        <fullName evidence="1">Uncharacterized protein</fullName>
    </submittedName>
</protein>
<keyword evidence="2" id="KW-1185">Reference proteome</keyword>